<evidence type="ECO:0000313" key="3">
    <source>
        <dbReference type="Proteomes" id="UP000292424"/>
    </source>
</evidence>
<reference evidence="2 3" key="1">
    <citation type="submission" date="2019-09" db="EMBL/GenBank/DDBJ databases">
        <title>Complete genome sequence of Arachidicoccus sp. B3-10 isolated from apple orchard soil.</title>
        <authorList>
            <person name="Kim H.S."/>
            <person name="Han K.-I."/>
            <person name="Suh M.K."/>
            <person name="Lee K.C."/>
            <person name="Eom M.K."/>
            <person name="Kim J.-S."/>
            <person name="Kang S.W."/>
            <person name="Sin Y."/>
            <person name="Lee J.-S."/>
        </authorList>
    </citation>
    <scope>NUCLEOTIDE SEQUENCE [LARGE SCALE GENOMIC DNA]</scope>
    <source>
        <strain evidence="2 3">B3-10</strain>
        <plasmid evidence="3">pb3-10</plasmid>
    </source>
</reference>
<dbReference type="AlphaFoldDB" id="A0A5P2G9T7"/>
<evidence type="ECO:0000313" key="2">
    <source>
        <dbReference type="EMBL" id="QES91069.1"/>
    </source>
</evidence>
<accession>A0A5P2G9T7</accession>
<keyword evidence="2" id="KW-0614">Plasmid</keyword>
<evidence type="ECO:0000256" key="1">
    <source>
        <dbReference type="SAM" id="MobiDB-lite"/>
    </source>
</evidence>
<feature type="region of interest" description="Disordered" evidence="1">
    <location>
        <begin position="1"/>
        <end position="30"/>
    </location>
</feature>
<feature type="compositionally biased region" description="Basic and acidic residues" evidence="1">
    <location>
        <begin position="1"/>
        <end position="10"/>
    </location>
</feature>
<name>A0A5P2G9T7_9BACT</name>
<sequence>MNKLQEKDNGKLQGGFASIKGGSNSTDISTEDVSTNVSWCTNSGDCTKTTNSTRPGCSNTGTCFF</sequence>
<dbReference type="RefSeq" id="WP_131332062.1">
    <property type="nucleotide sequence ID" value="NZ_CP044017.1"/>
</dbReference>
<dbReference type="OrthoDB" id="1513871at2"/>
<geneLocation type="plasmid" evidence="3">
    <name>pb3-10</name>
</geneLocation>
<keyword evidence="3" id="KW-1185">Reference proteome</keyword>
<protein>
    <submittedName>
        <fullName evidence="2">Uncharacterized protein</fullName>
    </submittedName>
</protein>
<feature type="compositionally biased region" description="Polar residues" evidence="1">
    <location>
        <begin position="21"/>
        <end position="30"/>
    </location>
</feature>
<proteinExistence type="predicted"/>
<organism evidence="2 3">
    <name type="scientific">Rhizosphaericola mali</name>
    <dbReference type="NCBI Taxonomy" id="2545455"/>
    <lineage>
        <taxon>Bacteria</taxon>
        <taxon>Pseudomonadati</taxon>
        <taxon>Bacteroidota</taxon>
        <taxon>Chitinophagia</taxon>
        <taxon>Chitinophagales</taxon>
        <taxon>Chitinophagaceae</taxon>
        <taxon>Rhizosphaericola</taxon>
    </lineage>
</organism>
<gene>
    <name evidence="2" type="ORF">E0W69_020360</name>
</gene>
<dbReference type="KEGG" id="arac:E0W69_020360"/>
<dbReference type="Proteomes" id="UP000292424">
    <property type="component" value="Plasmid pB3-10"/>
</dbReference>
<dbReference type="EMBL" id="CP044017">
    <property type="protein sequence ID" value="QES91069.1"/>
    <property type="molecule type" value="Genomic_DNA"/>
</dbReference>